<evidence type="ECO:0000313" key="2">
    <source>
        <dbReference type="EMBL" id="BCB83526.1"/>
    </source>
</evidence>
<feature type="transmembrane region" description="Helical" evidence="1">
    <location>
        <begin position="74"/>
        <end position="91"/>
    </location>
</feature>
<keyword evidence="3" id="KW-1185">Reference proteome</keyword>
<feature type="transmembrane region" description="Helical" evidence="1">
    <location>
        <begin position="409"/>
        <end position="426"/>
    </location>
</feature>
<accession>A0A6F8YBQ4</accession>
<organism evidence="2 3">
    <name type="scientific">Phytohabitans suffuscus</name>
    <dbReference type="NCBI Taxonomy" id="624315"/>
    <lineage>
        <taxon>Bacteria</taxon>
        <taxon>Bacillati</taxon>
        <taxon>Actinomycetota</taxon>
        <taxon>Actinomycetes</taxon>
        <taxon>Micromonosporales</taxon>
        <taxon>Micromonosporaceae</taxon>
    </lineage>
</organism>
<evidence type="ECO:0000256" key="1">
    <source>
        <dbReference type="SAM" id="Phobius"/>
    </source>
</evidence>
<dbReference type="KEGG" id="psuu:Psuf_008390"/>
<dbReference type="AlphaFoldDB" id="A0A6F8YBQ4"/>
<feature type="transmembrane region" description="Helical" evidence="1">
    <location>
        <begin position="382"/>
        <end position="403"/>
    </location>
</feature>
<reference evidence="2 3" key="2">
    <citation type="submission" date="2020-03" db="EMBL/GenBank/DDBJ databases">
        <authorList>
            <person name="Ichikawa N."/>
            <person name="Kimura A."/>
            <person name="Kitahashi Y."/>
            <person name="Uohara A."/>
        </authorList>
    </citation>
    <scope>NUCLEOTIDE SEQUENCE [LARGE SCALE GENOMIC DNA]</scope>
    <source>
        <strain evidence="2 3">NBRC 105367</strain>
    </source>
</reference>
<protein>
    <submittedName>
        <fullName evidence="2">Uncharacterized protein</fullName>
    </submittedName>
</protein>
<feature type="transmembrane region" description="Helical" evidence="1">
    <location>
        <begin position="482"/>
        <end position="503"/>
    </location>
</feature>
<name>A0A6F8YBQ4_9ACTN</name>
<reference evidence="2 3" key="1">
    <citation type="submission" date="2020-03" db="EMBL/GenBank/DDBJ databases">
        <title>Whole genome shotgun sequence of Phytohabitans suffuscus NBRC 105367.</title>
        <authorList>
            <person name="Komaki H."/>
            <person name="Tamura T."/>
        </authorList>
    </citation>
    <scope>NUCLEOTIDE SEQUENCE [LARGE SCALE GENOMIC DNA]</scope>
    <source>
        <strain evidence="2 3">NBRC 105367</strain>
    </source>
</reference>
<feature type="transmembrane region" description="Helical" evidence="1">
    <location>
        <begin position="151"/>
        <end position="175"/>
    </location>
</feature>
<proteinExistence type="predicted"/>
<keyword evidence="1" id="KW-1133">Transmembrane helix</keyword>
<feature type="transmembrane region" description="Helical" evidence="1">
    <location>
        <begin position="187"/>
        <end position="205"/>
    </location>
</feature>
<feature type="transmembrane region" description="Helical" evidence="1">
    <location>
        <begin position="220"/>
        <end position="241"/>
    </location>
</feature>
<sequence length="511" mass="52630">MVGITRAPAEVSWVAAKGVRRWIRSRQIAANGRLDPGVVYSVLLAVAMAVALLHGPIVAAIWPETPPDSLGLPLEVLAGAGLTWAALYSVLRRLGPLTVSRSAATWLLPAPVSRRMLLTPSLSLATATSAVIGALTGLAVLGHAATRPVPAGSVLTGTSLGAAAAVAVALLALLCQRRPAVARRLDVSGGAVVCGLLAVAAAGQLTDHTVRAIPPSAGPVLPAMALLALAAALALVVTVWLRLDGWPTHQLAEASANAGAYADAAYAVEPSFLAEVSQRRFWQRRGGFRPSQMFRSGAVPPLVAHDLLITRRKAGRFWWLAATAMVPVMLGRGPAWLQLGAVLIGAIGAASVPTESTHSEARSAALLRLLGLSGRRAVAQRLVVPSVLAALWCAAVMVALQAAGLVRGPWWALGLVAGPAVAVAAVQRAKASAASVANVLIDTPLGAFPAGMLLWLLNGLDVLTVLSLPLSVGLATHGTGEVLSWAWVAVQAFVSAAGCALMVRWSKTRFD</sequence>
<feature type="transmembrane region" description="Helical" evidence="1">
    <location>
        <begin position="38"/>
        <end position="62"/>
    </location>
</feature>
<feature type="transmembrane region" description="Helical" evidence="1">
    <location>
        <begin position="447"/>
        <end position="470"/>
    </location>
</feature>
<dbReference type="EMBL" id="AP022871">
    <property type="protein sequence ID" value="BCB83526.1"/>
    <property type="molecule type" value="Genomic_DNA"/>
</dbReference>
<gene>
    <name evidence="2" type="ORF">Psuf_008390</name>
</gene>
<keyword evidence="1" id="KW-0472">Membrane</keyword>
<dbReference type="Pfam" id="PF19814">
    <property type="entry name" value="DUF6297"/>
    <property type="match status" value="1"/>
</dbReference>
<keyword evidence="1" id="KW-0812">Transmembrane</keyword>
<evidence type="ECO:0000313" key="3">
    <source>
        <dbReference type="Proteomes" id="UP000503011"/>
    </source>
</evidence>
<feature type="transmembrane region" description="Helical" evidence="1">
    <location>
        <begin position="122"/>
        <end position="145"/>
    </location>
</feature>
<dbReference type="Proteomes" id="UP000503011">
    <property type="component" value="Chromosome"/>
</dbReference>
<dbReference type="InterPro" id="IPR046264">
    <property type="entry name" value="DUF6297"/>
</dbReference>